<protein>
    <recommendedName>
        <fullName evidence="3">Zinc/iron-chelating domain-containing protein</fullName>
    </recommendedName>
</protein>
<dbReference type="Proteomes" id="UP000231292">
    <property type="component" value="Unassembled WGS sequence"/>
</dbReference>
<dbReference type="InterPro" id="IPR005358">
    <property type="entry name" value="Puta_zinc/iron-chelating_dom"/>
</dbReference>
<evidence type="ECO:0000313" key="2">
    <source>
        <dbReference type="Proteomes" id="UP000231292"/>
    </source>
</evidence>
<dbReference type="Pfam" id="PF03692">
    <property type="entry name" value="CxxCxxCC"/>
    <property type="match status" value="1"/>
</dbReference>
<reference evidence="1 2" key="1">
    <citation type="submission" date="2017-09" db="EMBL/GenBank/DDBJ databases">
        <title>Depth-based differentiation of microbial function through sediment-hosted aquifers and enrichment of novel symbionts in the deep terrestrial subsurface.</title>
        <authorList>
            <person name="Probst A.J."/>
            <person name="Ladd B."/>
            <person name="Jarett J.K."/>
            <person name="Geller-Mcgrath D.E."/>
            <person name="Sieber C.M."/>
            <person name="Emerson J.B."/>
            <person name="Anantharaman K."/>
            <person name="Thomas B.C."/>
            <person name="Malmstrom R."/>
            <person name="Stieglmeier M."/>
            <person name="Klingl A."/>
            <person name="Woyke T."/>
            <person name="Ryan C.M."/>
            <person name="Banfield J.F."/>
        </authorList>
    </citation>
    <scope>NUCLEOTIDE SEQUENCE [LARGE SCALE GENOMIC DNA]</scope>
    <source>
        <strain evidence="1">CG23_combo_of_CG06-09_8_20_14_all_41_10</strain>
    </source>
</reference>
<evidence type="ECO:0008006" key="3">
    <source>
        <dbReference type="Google" id="ProtNLM"/>
    </source>
</evidence>
<comment type="caution">
    <text evidence="1">The sequence shown here is derived from an EMBL/GenBank/DDBJ whole genome shotgun (WGS) entry which is preliminary data.</text>
</comment>
<gene>
    <name evidence="1" type="ORF">COX41_03150</name>
</gene>
<evidence type="ECO:0000313" key="1">
    <source>
        <dbReference type="EMBL" id="PIP19388.1"/>
    </source>
</evidence>
<organism evidence="1 2">
    <name type="scientific">Candidatus Sherwoodlollariibacterium unditelluris</name>
    <dbReference type="NCBI Taxonomy" id="1974757"/>
    <lineage>
        <taxon>Bacteria</taxon>
        <taxon>Pseudomonadati</taxon>
        <taxon>Candidatus Omnitrophota</taxon>
        <taxon>Candidatus Sherwoodlollariibacterium</taxon>
    </lineage>
</organism>
<dbReference type="EMBL" id="PCRK01000071">
    <property type="protein sequence ID" value="PIP19388.1"/>
    <property type="molecule type" value="Genomic_DNA"/>
</dbReference>
<dbReference type="AlphaFoldDB" id="A0A2G9YJI1"/>
<accession>A0A2G9YJI1</accession>
<sequence length="131" mass="15342">MIHCHKCKTQSDCCRLGAWIDLEEAKKILTLGLKGDFFHLEKDKNFPSGYKVGTSYEDEPCSFLDSQGLCLVHRVDYAFKPVTCKEFPYEDSKLSSFAKVLCTPYKAKLRNRRKDKIDKEYLNYFILRGYY</sequence>
<name>A0A2G9YJI1_9BACT</name>
<proteinExistence type="predicted"/>